<name>A0A7R8AJQ8_9EURO</name>
<organism evidence="1 2">
    <name type="scientific">Aspergillus puulaauensis</name>
    <dbReference type="NCBI Taxonomy" id="1220207"/>
    <lineage>
        <taxon>Eukaryota</taxon>
        <taxon>Fungi</taxon>
        <taxon>Dikarya</taxon>
        <taxon>Ascomycota</taxon>
        <taxon>Pezizomycotina</taxon>
        <taxon>Eurotiomycetes</taxon>
        <taxon>Eurotiomycetidae</taxon>
        <taxon>Eurotiales</taxon>
        <taxon>Aspergillaceae</taxon>
        <taxon>Aspergillus</taxon>
    </lineage>
</organism>
<dbReference type="RefSeq" id="XP_041551927.1">
    <property type="nucleotide sequence ID" value="XM_041698776.1"/>
</dbReference>
<dbReference type="KEGG" id="apuu:APUU_20165A"/>
<keyword evidence="2" id="KW-1185">Reference proteome</keyword>
<dbReference type="AlphaFoldDB" id="A0A7R8AJQ8"/>
<evidence type="ECO:0000313" key="2">
    <source>
        <dbReference type="Proteomes" id="UP000654913"/>
    </source>
</evidence>
<proteinExistence type="predicted"/>
<reference evidence="1" key="2">
    <citation type="submission" date="2021-02" db="EMBL/GenBank/DDBJ databases">
        <title>Aspergillus puulaauensis MK2 genome sequence.</title>
        <authorList>
            <person name="Futagami T."/>
            <person name="Mori K."/>
            <person name="Kadooka C."/>
            <person name="Tanaka T."/>
        </authorList>
    </citation>
    <scope>NUCLEOTIDE SEQUENCE</scope>
    <source>
        <strain evidence="1">MK2</strain>
    </source>
</reference>
<accession>A0A7R8AJQ8</accession>
<dbReference type="Proteomes" id="UP000654913">
    <property type="component" value="Chromosome 2"/>
</dbReference>
<dbReference type="EMBL" id="AP024444">
    <property type="protein sequence ID" value="BCS19733.1"/>
    <property type="molecule type" value="Genomic_DNA"/>
</dbReference>
<protein>
    <submittedName>
        <fullName evidence="1">Uncharacterized protein</fullName>
    </submittedName>
</protein>
<dbReference type="OrthoDB" id="76567at2759"/>
<sequence>MAEIPAGTTLPVDPHFELFLRDLPPDTPEETNTSPRAIKRILNTQPQQPDSRISSTVEYTHEYVVINNVPPSIITSELDDRDLIGKGDLIFYHEGLQNLILRVPSLVGEMAKRQTFFVFHRYLAERGLEDELDALGATLCVDPPYSKEPSESWIPVAVVEGRNWKWPSVVLEVGYCYERLRTEMEWWLR</sequence>
<evidence type="ECO:0000313" key="1">
    <source>
        <dbReference type="EMBL" id="BCS19733.1"/>
    </source>
</evidence>
<gene>
    <name evidence="1" type="ORF">APUU_20165A</name>
</gene>
<reference evidence="1" key="1">
    <citation type="submission" date="2021-01" db="EMBL/GenBank/DDBJ databases">
        <authorList>
            <consortium name="Aspergillus puulaauensis MK2 genome sequencing consortium"/>
            <person name="Kazuki M."/>
            <person name="Futagami T."/>
        </authorList>
    </citation>
    <scope>NUCLEOTIDE SEQUENCE</scope>
    <source>
        <strain evidence="1">MK2</strain>
    </source>
</reference>
<dbReference type="GeneID" id="64969738"/>